<dbReference type="GO" id="GO:0005886">
    <property type="term" value="C:plasma membrane"/>
    <property type="evidence" value="ECO:0007669"/>
    <property type="project" value="TreeGrafter"/>
</dbReference>
<dbReference type="EC" id="1.3.5.2" evidence="6 14"/>
<keyword evidence="11" id="KW-0560">Oxidoreductase</keyword>
<dbReference type="InterPro" id="IPR013785">
    <property type="entry name" value="Aldolase_TIM"/>
</dbReference>
<proteinExistence type="inferred from homology"/>
<comment type="subcellular location">
    <subcellularLocation>
        <location evidence="3">Membrane</location>
    </subcellularLocation>
</comment>
<dbReference type="Proteomes" id="UP000233398">
    <property type="component" value="Unassembled WGS sequence"/>
</dbReference>
<keyword evidence="8" id="KW-0285">Flavoprotein</keyword>
<dbReference type="NCBIfam" id="NF003652">
    <property type="entry name" value="PRK05286.2-5"/>
    <property type="match status" value="1"/>
</dbReference>
<evidence type="ECO:0000256" key="14">
    <source>
        <dbReference type="NCBIfam" id="TIGR01036"/>
    </source>
</evidence>
<evidence type="ECO:0000256" key="9">
    <source>
        <dbReference type="ARBA" id="ARBA00022643"/>
    </source>
</evidence>
<comment type="pathway">
    <text evidence="4">Pyrimidine metabolism; UMP biosynthesis via de novo pathway; orotate from (S)-dihydroorotate (quinone route): step 1/1.</text>
</comment>
<comment type="caution">
    <text evidence="16">The sequence shown here is derived from an EMBL/GenBank/DDBJ whole genome shotgun (WGS) entry which is preliminary data.</text>
</comment>
<evidence type="ECO:0000313" key="16">
    <source>
        <dbReference type="EMBL" id="PKD42992.1"/>
    </source>
</evidence>
<keyword evidence="12" id="KW-0472">Membrane</keyword>
<evidence type="ECO:0000256" key="7">
    <source>
        <dbReference type="ARBA" id="ARBA00018366"/>
    </source>
</evidence>
<keyword evidence="10" id="KW-0665">Pyrimidine biosynthesis</keyword>
<evidence type="ECO:0000259" key="15">
    <source>
        <dbReference type="Pfam" id="PF01180"/>
    </source>
</evidence>
<dbReference type="PROSITE" id="PS00912">
    <property type="entry name" value="DHODEHASE_2"/>
    <property type="match status" value="1"/>
</dbReference>
<dbReference type="NCBIfam" id="TIGR01036">
    <property type="entry name" value="pyrD_sub2"/>
    <property type="match status" value="1"/>
</dbReference>
<dbReference type="GO" id="GO:0005737">
    <property type="term" value="C:cytoplasm"/>
    <property type="evidence" value="ECO:0007669"/>
    <property type="project" value="InterPro"/>
</dbReference>
<evidence type="ECO:0000256" key="13">
    <source>
        <dbReference type="ARBA" id="ARBA00048639"/>
    </source>
</evidence>
<dbReference type="GO" id="GO:0106430">
    <property type="term" value="F:dihydroorotate dehydrogenase (quinone) activity"/>
    <property type="evidence" value="ECO:0007669"/>
    <property type="project" value="UniProtKB-EC"/>
</dbReference>
<evidence type="ECO:0000313" key="17">
    <source>
        <dbReference type="Proteomes" id="UP000233398"/>
    </source>
</evidence>
<comment type="similarity">
    <text evidence="5">Belongs to the dihydroorotate dehydrogenase family. Type 2 subfamily.</text>
</comment>
<evidence type="ECO:0000256" key="8">
    <source>
        <dbReference type="ARBA" id="ARBA00022630"/>
    </source>
</evidence>
<dbReference type="AlphaFoldDB" id="A0A2N0VFN4"/>
<dbReference type="Pfam" id="PF01180">
    <property type="entry name" value="DHO_dh"/>
    <property type="match status" value="1"/>
</dbReference>
<evidence type="ECO:0000256" key="3">
    <source>
        <dbReference type="ARBA" id="ARBA00004370"/>
    </source>
</evidence>
<dbReference type="RefSeq" id="WP_101073467.1">
    <property type="nucleotide sequence ID" value="NZ_PISP01000003.1"/>
</dbReference>
<evidence type="ECO:0000256" key="4">
    <source>
        <dbReference type="ARBA" id="ARBA00005161"/>
    </source>
</evidence>
<dbReference type="OrthoDB" id="9802377at2"/>
<feature type="domain" description="Dihydroorotate dehydrogenase catalytic" evidence="15">
    <location>
        <begin position="50"/>
        <end position="344"/>
    </location>
</feature>
<dbReference type="UniPathway" id="UPA00070">
    <property type="reaction ID" value="UER00946"/>
</dbReference>
<accession>A0A2N0VFN4</accession>
<dbReference type="InterPro" id="IPR005719">
    <property type="entry name" value="Dihydroorotate_DH_2"/>
</dbReference>
<evidence type="ECO:0000256" key="11">
    <source>
        <dbReference type="ARBA" id="ARBA00023002"/>
    </source>
</evidence>
<dbReference type="CDD" id="cd04738">
    <property type="entry name" value="DHOD_2_like"/>
    <property type="match status" value="1"/>
</dbReference>
<evidence type="ECO:0000256" key="5">
    <source>
        <dbReference type="ARBA" id="ARBA00005359"/>
    </source>
</evidence>
<evidence type="ECO:0000256" key="2">
    <source>
        <dbReference type="ARBA" id="ARBA00003125"/>
    </source>
</evidence>
<dbReference type="InterPro" id="IPR050074">
    <property type="entry name" value="DHO_dehydrogenase"/>
</dbReference>
<protein>
    <recommendedName>
        <fullName evidence="7 14">Dihydroorotate dehydrogenase (quinone)</fullName>
        <ecNumber evidence="6 14">1.3.5.2</ecNumber>
    </recommendedName>
</protein>
<dbReference type="GO" id="GO:0044205">
    <property type="term" value="P:'de novo' UMP biosynthetic process"/>
    <property type="evidence" value="ECO:0007669"/>
    <property type="project" value="UniProtKB-UniPathway"/>
</dbReference>
<dbReference type="Gene3D" id="3.20.20.70">
    <property type="entry name" value="Aldolase class I"/>
    <property type="match status" value="1"/>
</dbReference>
<sequence>MYKFLVRPLLFKLPADYAHELAVKTATNYSKRGMFLRAAKTLYSYSNPSLNQNIWGLNFKNPVGLAAGFDKNCTMAPIMEKLGFGFLEIGSVTALPSTGNPKPRSFRLPEDSSLINRLGLNNDGAQTISKRLKNLDLNIPVGVNIAKTHNPDIYGEKALEDYYTSFELVKEIADYITLNISCPNTAEGKTFEDPEVLESLLQTLELNKDSSLPPVLIKFSVDLDDAQLSELISVSENHAISGYVATNTSSLRENLRTSSDEINSIGRGGLSGKAIRKKSTEIIRKIYRQTKGEKTIIGVGGISSGKDAIEKIKAGADLIQIYTSLVYEGPSVVKQINREIADYLLTHDLEHIYQIRTKSPDLQS</sequence>
<gene>
    <name evidence="16" type="ORF">CWD77_10165</name>
</gene>
<comment type="catalytic activity">
    <reaction evidence="13">
        <text>(S)-dihydroorotate + a quinone = orotate + a quinol</text>
        <dbReference type="Rhea" id="RHEA:30187"/>
        <dbReference type="ChEBI" id="CHEBI:24646"/>
        <dbReference type="ChEBI" id="CHEBI:30839"/>
        <dbReference type="ChEBI" id="CHEBI:30864"/>
        <dbReference type="ChEBI" id="CHEBI:132124"/>
        <dbReference type="EC" id="1.3.5.2"/>
    </reaction>
</comment>
<organism evidence="16 17">
    <name type="scientific">Rhodohalobacter barkolensis</name>
    <dbReference type="NCBI Taxonomy" id="2053187"/>
    <lineage>
        <taxon>Bacteria</taxon>
        <taxon>Pseudomonadati</taxon>
        <taxon>Balneolota</taxon>
        <taxon>Balneolia</taxon>
        <taxon>Balneolales</taxon>
        <taxon>Balneolaceae</taxon>
        <taxon>Rhodohalobacter</taxon>
    </lineage>
</organism>
<evidence type="ECO:0000256" key="10">
    <source>
        <dbReference type="ARBA" id="ARBA00022975"/>
    </source>
</evidence>
<dbReference type="PANTHER" id="PTHR48109">
    <property type="entry name" value="DIHYDROOROTATE DEHYDROGENASE (QUINONE), MITOCHONDRIAL-RELATED"/>
    <property type="match status" value="1"/>
</dbReference>
<comment type="cofactor">
    <cofactor evidence="1">
        <name>FMN</name>
        <dbReference type="ChEBI" id="CHEBI:58210"/>
    </cofactor>
</comment>
<keyword evidence="9" id="KW-0288">FMN</keyword>
<evidence type="ECO:0000256" key="6">
    <source>
        <dbReference type="ARBA" id="ARBA00012791"/>
    </source>
</evidence>
<evidence type="ECO:0000256" key="12">
    <source>
        <dbReference type="ARBA" id="ARBA00023136"/>
    </source>
</evidence>
<evidence type="ECO:0000256" key="1">
    <source>
        <dbReference type="ARBA" id="ARBA00001917"/>
    </source>
</evidence>
<dbReference type="PANTHER" id="PTHR48109:SF4">
    <property type="entry name" value="DIHYDROOROTATE DEHYDROGENASE (QUINONE), MITOCHONDRIAL"/>
    <property type="match status" value="1"/>
</dbReference>
<dbReference type="InterPro" id="IPR001295">
    <property type="entry name" value="Dihydroorotate_DH_CS"/>
</dbReference>
<name>A0A2N0VFN4_9BACT</name>
<dbReference type="GO" id="GO:0006207">
    <property type="term" value="P:'de novo' pyrimidine nucleobase biosynthetic process"/>
    <property type="evidence" value="ECO:0007669"/>
    <property type="project" value="UniProtKB-UniRule"/>
</dbReference>
<keyword evidence="17" id="KW-1185">Reference proteome</keyword>
<dbReference type="EMBL" id="PISP01000003">
    <property type="protein sequence ID" value="PKD42992.1"/>
    <property type="molecule type" value="Genomic_DNA"/>
</dbReference>
<dbReference type="SUPFAM" id="SSF51395">
    <property type="entry name" value="FMN-linked oxidoreductases"/>
    <property type="match status" value="1"/>
</dbReference>
<dbReference type="InterPro" id="IPR005720">
    <property type="entry name" value="Dihydroorotate_DH_cat"/>
</dbReference>
<comment type="function">
    <text evidence="2">Catalyzes the conversion of dihydroorotate to orotate with quinone as electron acceptor.</text>
</comment>
<reference evidence="16 17" key="1">
    <citation type="submission" date="2017-11" db="EMBL/GenBank/DDBJ databases">
        <title>Rhodohalobacter 15182 sp. nov., isolated from a salt lake.</title>
        <authorList>
            <person name="Han S."/>
        </authorList>
    </citation>
    <scope>NUCLEOTIDE SEQUENCE [LARGE SCALE GENOMIC DNA]</scope>
    <source>
        <strain evidence="16 17">15182</strain>
    </source>
</reference>